<evidence type="ECO:0000313" key="1">
    <source>
        <dbReference type="EMBL" id="OAQ63137.1"/>
    </source>
</evidence>
<dbReference type="Proteomes" id="UP000078397">
    <property type="component" value="Unassembled WGS sequence"/>
</dbReference>
<gene>
    <name evidence="1" type="ORF">VFPPC_09033</name>
</gene>
<dbReference type="AlphaFoldDB" id="A0A179FCN1"/>
<dbReference type="KEGG" id="pchm:VFPPC_09033"/>
<name>A0A179FCN1_METCM</name>
<accession>A0A179FCN1</accession>
<evidence type="ECO:0000313" key="2">
    <source>
        <dbReference type="Proteomes" id="UP000078397"/>
    </source>
</evidence>
<reference evidence="1 2" key="1">
    <citation type="journal article" date="2016" name="PLoS Pathog.">
        <title>Biosynthesis of antibiotic leucinostatins in bio-control fungus Purpureocillium lilacinum and their inhibition on phytophthora revealed by genome mining.</title>
        <authorList>
            <person name="Wang G."/>
            <person name="Liu Z."/>
            <person name="Lin R."/>
            <person name="Li E."/>
            <person name="Mao Z."/>
            <person name="Ling J."/>
            <person name="Yang Y."/>
            <person name="Yin W.B."/>
            <person name="Xie B."/>
        </authorList>
    </citation>
    <scope>NUCLEOTIDE SEQUENCE [LARGE SCALE GENOMIC DNA]</scope>
    <source>
        <strain evidence="1">170</strain>
    </source>
</reference>
<comment type="caution">
    <text evidence="1">The sequence shown here is derived from an EMBL/GenBank/DDBJ whole genome shotgun (WGS) entry which is preliminary data.</text>
</comment>
<dbReference type="RefSeq" id="XP_018140717.1">
    <property type="nucleotide sequence ID" value="XM_018287635.1"/>
</dbReference>
<sequence>MAKQSLYAIFPRTFGLKSARVPYSGRYIGTAPEFMQSTLGGLARHRITPHMTVSGRSAASSSLVQR</sequence>
<dbReference type="EMBL" id="LSBJ02000006">
    <property type="protein sequence ID" value="OAQ63137.1"/>
    <property type="molecule type" value="Genomic_DNA"/>
</dbReference>
<dbReference type="GeneID" id="28851629"/>
<proteinExistence type="predicted"/>
<keyword evidence="2" id="KW-1185">Reference proteome</keyword>
<organism evidence="1 2">
    <name type="scientific">Pochonia chlamydosporia 170</name>
    <dbReference type="NCBI Taxonomy" id="1380566"/>
    <lineage>
        <taxon>Eukaryota</taxon>
        <taxon>Fungi</taxon>
        <taxon>Dikarya</taxon>
        <taxon>Ascomycota</taxon>
        <taxon>Pezizomycotina</taxon>
        <taxon>Sordariomycetes</taxon>
        <taxon>Hypocreomycetidae</taxon>
        <taxon>Hypocreales</taxon>
        <taxon>Clavicipitaceae</taxon>
        <taxon>Pochonia</taxon>
    </lineage>
</organism>
<protein>
    <submittedName>
        <fullName evidence="1">Uncharacterized protein</fullName>
    </submittedName>
</protein>